<sequence length="570" mass="63175">MRYFVLATDYDGTIAADGRVHNDTLTALTRLRSSGRKLILVTGRQLDDLLQVFEAVDLFDYVVAENGAVLYSPTSRQSKSLALPPPIEFIQALSDRQVSPLSVGEVIVATWHPHETTVLKTIRDLGLELQVIFNKGAVMVLPSGINKATGLMAALTEMKFSPHNVVGVGDAENDHAFLHLCECSVAVANALPVLMESVDFVTNDPRGDGVIELIDLLLTSDLSAIDEQLQRHTILLGRKENGVEVNIHPYGASILLAGTSGGGKSTLASALLERITEQGYQFCIIDPEGDYENFTNGVIVGNAEGSPRLGEVMDLLEKPHENVVVNLLGIALQDRPAFFAEILPFLLELRSRTGRPHWIVIDEAHHLIPSSWNLATLALPQQLKGIMLITVHPDQVAPAGLSLVDTIFTIGQSPEQNIRVFCQTMGYAVPKLTPQTLNPGEVLAWFFEKQIPPFRFRIIPGRIEKLRHIRKYAEGELGRDRSFYFRGPDEKLNLRAQNLSLFIQMAEGVDDETWLYHLHKGDYSQWFREAIKDEILAESAQTVEQLTDISANQSLHAIKTAIEQRYTLPS</sequence>
<dbReference type="Gene3D" id="3.90.1070.10">
    <property type="match status" value="1"/>
</dbReference>
<dbReference type="PANTHER" id="PTHR10000:SF8">
    <property type="entry name" value="HAD SUPERFAMILY HYDROLASE-LIKE, TYPE 3"/>
    <property type="match status" value="1"/>
</dbReference>
<evidence type="ECO:0000313" key="3">
    <source>
        <dbReference type="Proteomes" id="UP000593846"/>
    </source>
</evidence>
<dbReference type="RefSeq" id="WP_200989553.1">
    <property type="nucleotide sequence ID" value="NZ_CP063311.1"/>
</dbReference>
<dbReference type="KEGG" id="aee:IM676_07100"/>
<protein>
    <submittedName>
        <fullName evidence="2">HAD hydrolase family protein</fullName>
    </submittedName>
</protein>
<dbReference type="InterPro" id="IPR027417">
    <property type="entry name" value="P-loop_NTPase"/>
</dbReference>
<dbReference type="GO" id="GO:0005829">
    <property type="term" value="C:cytosol"/>
    <property type="evidence" value="ECO:0007669"/>
    <property type="project" value="TreeGrafter"/>
</dbReference>
<dbReference type="Proteomes" id="UP000593846">
    <property type="component" value="Chromosome"/>
</dbReference>
<proteinExistence type="predicted"/>
<evidence type="ECO:0000313" key="2">
    <source>
        <dbReference type="EMBL" id="QOV24027.1"/>
    </source>
</evidence>
<dbReference type="Pfam" id="PF08282">
    <property type="entry name" value="Hydrolase_3"/>
    <property type="match status" value="2"/>
</dbReference>
<keyword evidence="2" id="KW-0378">Hydrolase</keyword>
<evidence type="ECO:0000259" key="1">
    <source>
        <dbReference type="SMART" id="SM00382"/>
    </source>
</evidence>
<dbReference type="PANTHER" id="PTHR10000">
    <property type="entry name" value="PHOSPHOSERINE PHOSPHATASE"/>
    <property type="match status" value="1"/>
</dbReference>
<gene>
    <name evidence="2" type="ORF">IM676_07100</name>
</gene>
<feature type="domain" description="AAA+ ATPase" evidence="1">
    <location>
        <begin position="250"/>
        <end position="414"/>
    </location>
</feature>
<dbReference type="SUPFAM" id="SSF56784">
    <property type="entry name" value="HAD-like"/>
    <property type="match status" value="1"/>
</dbReference>
<dbReference type="Gene3D" id="3.40.50.1000">
    <property type="entry name" value="HAD superfamily/HAD-like"/>
    <property type="match status" value="1"/>
</dbReference>
<dbReference type="GO" id="GO:0016791">
    <property type="term" value="F:phosphatase activity"/>
    <property type="evidence" value="ECO:0007669"/>
    <property type="project" value="UniProtKB-ARBA"/>
</dbReference>
<name>A0A7S6RKT6_9CYAN</name>
<dbReference type="Gene3D" id="3.40.50.300">
    <property type="entry name" value="P-loop containing nucleotide triphosphate hydrolases"/>
    <property type="match status" value="1"/>
</dbReference>
<dbReference type="InterPro" id="IPR023214">
    <property type="entry name" value="HAD_sf"/>
</dbReference>
<organism evidence="2 3">
    <name type="scientific">Anabaenopsis elenkinii CCIBt3563</name>
    <dbReference type="NCBI Taxonomy" id="2779889"/>
    <lineage>
        <taxon>Bacteria</taxon>
        <taxon>Bacillati</taxon>
        <taxon>Cyanobacteriota</taxon>
        <taxon>Cyanophyceae</taxon>
        <taxon>Nostocales</taxon>
        <taxon>Nodulariaceae</taxon>
        <taxon>Anabaenopsis</taxon>
    </lineage>
</organism>
<accession>A0A7S6RKT6</accession>
<dbReference type="InterPro" id="IPR003593">
    <property type="entry name" value="AAA+_ATPase"/>
</dbReference>
<keyword evidence="3" id="KW-1185">Reference proteome</keyword>
<reference evidence="3" key="1">
    <citation type="submission" date="2020-10" db="EMBL/GenBank/DDBJ databases">
        <title>Genome-based taxonomic classification of the species Anabaenopsis elenkinii.</title>
        <authorList>
            <person name="Delbaje E."/>
            <person name="Andreote A.P.D."/>
            <person name="Pellegrinetti T.A."/>
            <person name="Cruz R.B."/>
            <person name="Branco L.H.Z."/>
            <person name="Fiore M.F."/>
        </authorList>
    </citation>
    <scope>NUCLEOTIDE SEQUENCE [LARGE SCALE GENOMIC DNA]</scope>
    <source>
        <strain evidence="3">CCIBt3563</strain>
    </source>
</reference>
<dbReference type="SUPFAM" id="SSF52540">
    <property type="entry name" value="P-loop containing nucleoside triphosphate hydrolases"/>
    <property type="match status" value="1"/>
</dbReference>
<dbReference type="AlphaFoldDB" id="A0A7S6RKT6"/>
<dbReference type="EMBL" id="CP063311">
    <property type="protein sequence ID" value="QOV24027.1"/>
    <property type="molecule type" value="Genomic_DNA"/>
</dbReference>
<dbReference type="SMART" id="SM00382">
    <property type="entry name" value="AAA"/>
    <property type="match status" value="1"/>
</dbReference>
<dbReference type="InterPro" id="IPR002789">
    <property type="entry name" value="HerA_central"/>
</dbReference>
<dbReference type="GO" id="GO:0000287">
    <property type="term" value="F:magnesium ion binding"/>
    <property type="evidence" value="ECO:0007669"/>
    <property type="project" value="TreeGrafter"/>
</dbReference>
<dbReference type="InterPro" id="IPR036412">
    <property type="entry name" value="HAD-like_sf"/>
</dbReference>
<dbReference type="Pfam" id="PF01935">
    <property type="entry name" value="DUF87"/>
    <property type="match status" value="1"/>
</dbReference>